<dbReference type="FunFam" id="3.40.50.1220:FF:000008">
    <property type="entry name" value="Acetolactate synthase"/>
    <property type="match status" value="1"/>
</dbReference>
<dbReference type="Gene3D" id="3.40.50.1220">
    <property type="entry name" value="TPP-binding domain"/>
    <property type="match status" value="1"/>
</dbReference>
<feature type="domain" description="Thiamine pyrophosphate enzyme N-terminal TPP-binding" evidence="14">
    <location>
        <begin position="77"/>
        <end position="192"/>
    </location>
</feature>
<dbReference type="UniPathway" id="UPA00047">
    <property type="reaction ID" value="UER00055"/>
</dbReference>
<protein>
    <recommendedName>
        <fullName evidence="4 11">Acetolactate synthase</fullName>
        <ecNumber evidence="4 11">2.2.1.6</ecNumber>
    </recommendedName>
</protein>
<dbReference type="InterPro" id="IPR029061">
    <property type="entry name" value="THDP-binding"/>
</dbReference>
<dbReference type="InterPro" id="IPR012846">
    <property type="entry name" value="Acetolactate_synth_lsu"/>
</dbReference>
<comment type="pathway">
    <text evidence="1 11">Amino-acid biosynthesis; L-isoleucine biosynthesis; L-isoleucine from 2-oxobutanoate: step 1/4.</text>
</comment>
<feature type="domain" description="Thiamine pyrophosphate enzyme TPP-binding" evidence="13">
    <location>
        <begin position="482"/>
        <end position="629"/>
    </location>
</feature>
<dbReference type="SUPFAM" id="SSF52467">
    <property type="entry name" value="DHS-like NAD/FAD-binding domain"/>
    <property type="match status" value="1"/>
</dbReference>
<dbReference type="Pfam" id="PF00205">
    <property type="entry name" value="TPP_enzyme_M"/>
    <property type="match status" value="1"/>
</dbReference>
<evidence type="ECO:0000256" key="5">
    <source>
        <dbReference type="ARBA" id="ARBA00022605"/>
    </source>
</evidence>
<comment type="cofactor">
    <cofactor evidence="11">
        <name>Mg(2+)</name>
        <dbReference type="ChEBI" id="CHEBI:18420"/>
    </cofactor>
    <text evidence="11">Binds 1 Mg(2+) ion per subunit.</text>
</comment>
<accession>A0A0U5GV03</accession>
<evidence type="ECO:0000259" key="12">
    <source>
        <dbReference type="Pfam" id="PF00205"/>
    </source>
</evidence>
<keyword evidence="8 11" id="KW-0460">Magnesium</keyword>
<comment type="similarity">
    <text evidence="3 11">Belongs to the TPP enzyme family.</text>
</comment>
<dbReference type="GO" id="GO:0000287">
    <property type="term" value="F:magnesium ion binding"/>
    <property type="evidence" value="ECO:0007669"/>
    <property type="project" value="UniProtKB-UniRule"/>
</dbReference>
<keyword evidence="7 11" id="KW-0479">Metal-binding</keyword>
<dbReference type="GO" id="GO:0030976">
    <property type="term" value="F:thiamine pyrophosphate binding"/>
    <property type="evidence" value="ECO:0007669"/>
    <property type="project" value="UniProtKB-UniRule"/>
</dbReference>
<keyword evidence="9 11" id="KW-0786">Thiamine pyrophosphate</keyword>
<dbReference type="InterPro" id="IPR000399">
    <property type="entry name" value="TPP-bd_CS"/>
</dbReference>
<dbReference type="Gene3D" id="3.40.50.970">
    <property type="match status" value="2"/>
</dbReference>
<dbReference type="InterPro" id="IPR011766">
    <property type="entry name" value="TPP_enzyme_TPP-bd"/>
</dbReference>
<comment type="pathway">
    <text evidence="2 11">Amino-acid biosynthesis; L-valine biosynthesis; L-valine from pyruvate: step 1/4.</text>
</comment>
<dbReference type="GO" id="GO:0009097">
    <property type="term" value="P:isoleucine biosynthetic process"/>
    <property type="evidence" value="ECO:0007669"/>
    <property type="project" value="UniProtKB-UniPathway"/>
</dbReference>
<evidence type="ECO:0000313" key="15">
    <source>
        <dbReference type="EMBL" id="CEN62727.1"/>
    </source>
</evidence>
<dbReference type="CDD" id="cd02015">
    <property type="entry name" value="TPP_AHAS"/>
    <property type="match status" value="1"/>
</dbReference>
<proteinExistence type="inferred from homology"/>
<dbReference type="STRING" id="454130.A0A0U5GV03"/>
<evidence type="ECO:0000313" key="16">
    <source>
        <dbReference type="Proteomes" id="UP000054771"/>
    </source>
</evidence>
<evidence type="ECO:0000256" key="8">
    <source>
        <dbReference type="ARBA" id="ARBA00022842"/>
    </source>
</evidence>
<dbReference type="Pfam" id="PF02776">
    <property type="entry name" value="TPP_enzyme_N"/>
    <property type="match status" value="1"/>
</dbReference>
<evidence type="ECO:0000256" key="11">
    <source>
        <dbReference type="RuleBase" id="RU003591"/>
    </source>
</evidence>
<dbReference type="InterPro" id="IPR012000">
    <property type="entry name" value="Thiamin_PyroP_enz_cen_dom"/>
</dbReference>
<gene>
    <name evidence="15" type="ORF">ASPCAL09359</name>
</gene>
<dbReference type="PANTHER" id="PTHR18968">
    <property type="entry name" value="THIAMINE PYROPHOSPHATE ENZYMES"/>
    <property type="match status" value="1"/>
</dbReference>
<evidence type="ECO:0000259" key="13">
    <source>
        <dbReference type="Pfam" id="PF02775"/>
    </source>
</evidence>
<dbReference type="GO" id="GO:0003984">
    <property type="term" value="F:acetolactate synthase activity"/>
    <property type="evidence" value="ECO:0007669"/>
    <property type="project" value="UniProtKB-EC"/>
</dbReference>
<keyword evidence="10 11" id="KW-0100">Branched-chain amino acid biosynthesis</keyword>
<keyword evidence="5 11" id="KW-0028">Amino-acid biosynthesis</keyword>
<dbReference type="EC" id="2.2.1.6" evidence="4 11"/>
<dbReference type="EMBL" id="CDMC01000007">
    <property type="protein sequence ID" value="CEN62727.1"/>
    <property type="molecule type" value="Genomic_DNA"/>
</dbReference>
<evidence type="ECO:0000256" key="3">
    <source>
        <dbReference type="ARBA" id="ARBA00007812"/>
    </source>
</evidence>
<dbReference type="AlphaFoldDB" id="A0A0U5GV03"/>
<dbReference type="GO" id="GO:0050660">
    <property type="term" value="F:flavin adenine dinucleotide binding"/>
    <property type="evidence" value="ECO:0007669"/>
    <property type="project" value="InterPro"/>
</dbReference>
<evidence type="ECO:0000256" key="9">
    <source>
        <dbReference type="ARBA" id="ARBA00023052"/>
    </source>
</evidence>
<dbReference type="InterPro" id="IPR029035">
    <property type="entry name" value="DHS-like_NAD/FAD-binding_dom"/>
</dbReference>
<dbReference type="CDD" id="cd07035">
    <property type="entry name" value="TPP_PYR_POX_like"/>
    <property type="match status" value="1"/>
</dbReference>
<evidence type="ECO:0000256" key="6">
    <source>
        <dbReference type="ARBA" id="ARBA00022679"/>
    </source>
</evidence>
<evidence type="ECO:0000256" key="4">
    <source>
        <dbReference type="ARBA" id="ARBA00013145"/>
    </source>
</evidence>
<comment type="cofactor">
    <cofactor evidence="11">
        <name>thiamine diphosphate</name>
        <dbReference type="ChEBI" id="CHEBI:58937"/>
    </cofactor>
    <text evidence="11">Binds 1 thiamine pyrophosphate per subunit.</text>
</comment>
<name>A0A0U5GV03_ASPCI</name>
<dbReference type="Pfam" id="PF02775">
    <property type="entry name" value="TPP_enzyme_C"/>
    <property type="match status" value="1"/>
</dbReference>
<dbReference type="SUPFAM" id="SSF52518">
    <property type="entry name" value="Thiamin diphosphate-binding fold (THDP-binding)"/>
    <property type="match status" value="2"/>
</dbReference>
<dbReference type="GO" id="GO:0005948">
    <property type="term" value="C:acetolactate synthase complex"/>
    <property type="evidence" value="ECO:0007669"/>
    <property type="project" value="TreeGrafter"/>
</dbReference>
<evidence type="ECO:0000256" key="1">
    <source>
        <dbReference type="ARBA" id="ARBA00004974"/>
    </source>
</evidence>
<dbReference type="UniPathway" id="UPA00049">
    <property type="reaction ID" value="UER00059"/>
</dbReference>
<dbReference type="OMA" id="DWLKQIN"/>
<dbReference type="GO" id="GO:0009099">
    <property type="term" value="P:L-valine biosynthetic process"/>
    <property type="evidence" value="ECO:0007669"/>
    <property type="project" value="UniProtKB-UniPathway"/>
</dbReference>
<comment type="catalytic activity">
    <reaction evidence="11">
        <text>2 pyruvate + H(+) = (2S)-2-acetolactate + CO2</text>
        <dbReference type="Rhea" id="RHEA:25249"/>
        <dbReference type="ChEBI" id="CHEBI:15361"/>
        <dbReference type="ChEBI" id="CHEBI:15378"/>
        <dbReference type="ChEBI" id="CHEBI:16526"/>
        <dbReference type="ChEBI" id="CHEBI:58476"/>
        <dbReference type="EC" id="2.2.1.6"/>
    </reaction>
</comment>
<evidence type="ECO:0000256" key="10">
    <source>
        <dbReference type="ARBA" id="ARBA00023304"/>
    </source>
</evidence>
<dbReference type="PROSITE" id="PS00187">
    <property type="entry name" value="TPP_ENZYMES"/>
    <property type="match status" value="1"/>
</dbReference>
<dbReference type="NCBIfam" id="TIGR00118">
    <property type="entry name" value="acolac_lg"/>
    <property type="match status" value="1"/>
</dbReference>
<keyword evidence="6 11" id="KW-0808">Transferase</keyword>
<feature type="domain" description="Thiamine pyrophosphate enzyme central" evidence="12">
    <location>
        <begin position="277"/>
        <end position="420"/>
    </location>
</feature>
<dbReference type="FunFam" id="3.40.50.970:FF:000007">
    <property type="entry name" value="Acetolactate synthase"/>
    <property type="match status" value="1"/>
</dbReference>
<evidence type="ECO:0000256" key="2">
    <source>
        <dbReference type="ARBA" id="ARBA00005025"/>
    </source>
</evidence>
<dbReference type="OrthoDB" id="16262at2759"/>
<dbReference type="PANTHER" id="PTHR18968:SF13">
    <property type="entry name" value="ACETOLACTATE SYNTHASE CATALYTIC SUBUNIT, MITOCHONDRIAL"/>
    <property type="match status" value="1"/>
</dbReference>
<reference evidence="16" key="1">
    <citation type="journal article" date="2016" name="Genome Announc.">
        <title>Draft genome sequences of fungus Aspergillus calidoustus.</title>
        <authorList>
            <person name="Horn F."/>
            <person name="Linde J."/>
            <person name="Mattern D.J."/>
            <person name="Walther G."/>
            <person name="Guthke R."/>
            <person name="Scherlach K."/>
            <person name="Martin K."/>
            <person name="Brakhage A.A."/>
            <person name="Petzke L."/>
            <person name="Valiante V."/>
        </authorList>
    </citation>
    <scope>NUCLEOTIDE SEQUENCE [LARGE SCALE GENOMIC DNA]</scope>
    <source>
        <strain evidence="16">SF006504</strain>
    </source>
</reference>
<evidence type="ECO:0000256" key="7">
    <source>
        <dbReference type="ARBA" id="ARBA00022723"/>
    </source>
</evidence>
<dbReference type="Proteomes" id="UP000054771">
    <property type="component" value="Unassembled WGS sequence"/>
</dbReference>
<dbReference type="InterPro" id="IPR039368">
    <property type="entry name" value="AHAS_TPP"/>
</dbReference>
<evidence type="ECO:0000259" key="14">
    <source>
        <dbReference type="Pfam" id="PF02776"/>
    </source>
</evidence>
<dbReference type="GO" id="GO:0005739">
    <property type="term" value="C:mitochondrion"/>
    <property type="evidence" value="ECO:0007669"/>
    <property type="project" value="TreeGrafter"/>
</dbReference>
<sequence length="655" mass="71537">MIAAVRWRLVKPRKWAKRNWRVRDLSSLAVAESKSTAVFEAAIGLNHTKEPSNEHSFRSRKIETRRERAPNTLLGKTGGEIFHDLMIRHNVKHIFGYPGGAILPVFDAIYNSKHFQFILPRHEQGAGHMAQGYSRVTGKPGVVLVTSGPGATNLITPMMDALADGTPLVVFAGQVNTAIIGLDSFQEVDMLSMSQPCTKWNVRVRSPEELPRQVEEAFEIAIRGRPGPVLVELPQDVTAGRAHERPPLSLSLSSRMSPAGMAMRQMERKSLNRAIGETVRLINIAKKPIIYGGQGVLATPQGPLHLKSLADKASIPVTTSLQGLGAFDEDDPKALHMLGLHGAGYANMAMQHADLIIALGARFDDRVTGNITKFAPEANLAASQGRGGIVHFDISPKSINKVVEATVAVVGDCGSSLGQLLPHVNKAERPEWLAQIQAWKDKYPFSAYRCSGLGDQIQPQGIIERLNEMVAPIKDRTIITTGVGQHQMWAAQHFRWKYPRTMVTSGGLGTMGFGLPAAIGAKIARPDAVVIDIDGDASFNMTLSELQTASEFDIGVKVIILNNEGQGMVTHLQTVYYQNRFCQSHGLNPDFVRASEAMGVQAQCCSKLDEVDEKLKWLLETKGPAVLEVKVARESLTLPMVPSGCGLDEFQFYSN</sequence>
<dbReference type="InterPro" id="IPR012001">
    <property type="entry name" value="Thiamin_PyroP_enz_TPP-bd_dom"/>
</dbReference>
<keyword evidence="16" id="KW-1185">Reference proteome</keyword>
<dbReference type="InterPro" id="IPR045229">
    <property type="entry name" value="TPP_enz"/>
</dbReference>
<organism evidence="15 16">
    <name type="scientific">Aspergillus calidoustus</name>
    <dbReference type="NCBI Taxonomy" id="454130"/>
    <lineage>
        <taxon>Eukaryota</taxon>
        <taxon>Fungi</taxon>
        <taxon>Dikarya</taxon>
        <taxon>Ascomycota</taxon>
        <taxon>Pezizomycotina</taxon>
        <taxon>Eurotiomycetes</taxon>
        <taxon>Eurotiomycetidae</taxon>
        <taxon>Eurotiales</taxon>
        <taxon>Aspergillaceae</taxon>
        <taxon>Aspergillus</taxon>
        <taxon>Aspergillus subgen. Nidulantes</taxon>
    </lineage>
</organism>